<dbReference type="AlphaFoldDB" id="A0A7D4PVJ2"/>
<comment type="catalytic activity">
    <reaction evidence="1 5 6">
        <text>[protein]-peptidylproline (omega=180) = [protein]-peptidylproline (omega=0)</text>
        <dbReference type="Rhea" id="RHEA:16237"/>
        <dbReference type="Rhea" id="RHEA-COMP:10747"/>
        <dbReference type="Rhea" id="RHEA-COMP:10748"/>
        <dbReference type="ChEBI" id="CHEBI:83833"/>
        <dbReference type="ChEBI" id="CHEBI:83834"/>
        <dbReference type="EC" id="5.2.1.8"/>
    </reaction>
</comment>
<reference evidence="8 9" key="1">
    <citation type="submission" date="2020-05" db="EMBL/GenBank/DDBJ databases">
        <title>Strain PA2F3 complete genome.</title>
        <authorList>
            <person name="Kim Y.-S."/>
            <person name="Kim S.-J."/>
            <person name="Jung H.-k."/>
            <person name="Kim S.-E."/>
            <person name="Kim K.-H."/>
        </authorList>
    </citation>
    <scope>NUCLEOTIDE SEQUENCE [LARGE SCALE GENOMIC DNA]</scope>
    <source>
        <strain evidence="8 9">PA2F3</strain>
    </source>
</reference>
<evidence type="ECO:0000259" key="7">
    <source>
        <dbReference type="PROSITE" id="PS50059"/>
    </source>
</evidence>
<dbReference type="EMBL" id="CP054038">
    <property type="protein sequence ID" value="QKJ19834.1"/>
    <property type="molecule type" value="Genomic_DNA"/>
</dbReference>
<dbReference type="Gene3D" id="3.10.50.40">
    <property type="match status" value="1"/>
</dbReference>
<dbReference type="RefSeq" id="WP_172990270.1">
    <property type="nucleotide sequence ID" value="NZ_CP054038.1"/>
</dbReference>
<dbReference type="PROSITE" id="PS50059">
    <property type="entry name" value="FKBP_PPIASE"/>
    <property type="match status" value="1"/>
</dbReference>
<dbReference type="GO" id="GO:0003755">
    <property type="term" value="F:peptidyl-prolyl cis-trans isomerase activity"/>
    <property type="evidence" value="ECO:0007669"/>
    <property type="project" value="UniProtKB-UniRule"/>
</dbReference>
<gene>
    <name evidence="8" type="ORF">HQM25_11015</name>
</gene>
<proteinExistence type="inferred from homology"/>
<name>A0A7D4PVJ2_9MICO</name>
<sequence length="122" mass="12941">MTSDRTKPEIDAPEGPAPADLVIRDIIVGDGAEAKAGDTVTVHYAGVEYESGEEFDSSWNRGESIQFPLRGLIQGWQDGIPGMKVGGRRELVIPPHLAYGPAGGHFLGGKTLIFVIDLIAVG</sequence>
<dbReference type="SUPFAM" id="SSF54534">
    <property type="entry name" value="FKBP-like"/>
    <property type="match status" value="1"/>
</dbReference>
<evidence type="ECO:0000313" key="8">
    <source>
        <dbReference type="EMBL" id="QKJ19834.1"/>
    </source>
</evidence>
<organism evidence="8 9">
    <name type="scientific">Microbacterium hominis</name>
    <dbReference type="NCBI Taxonomy" id="162426"/>
    <lineage>
        <taxon>Bacteria</taxon>
        <taxon>Bacillati</taxon>
        <taxon>Actinomycetota</taxon>
        <taxon>Actinomycetes</taxon>
        <taxon>Micrococcales</taxon>
        <taxon>Microbacteriaceae</taxon>
        <taxon>Microbacterium</taxon>
    </lineage>
</organism>
<evidence type="ECO:0000256" key="3">
    <source>
        <dbReference type="ARBA" id="ARBA00023110"/>
    </source>
</evidence>
<dbReference type="InterPro" id="IPR001179">
    <property type="entry name" value="PPIase_FKBP_dom"/>
</dbReference>
<evidence type="ECO:0000256" key="6">
    <source>
        <dbReference type="RuleBase" id="RU003915"/>
    </source>
</evidence>
<feature type="domain" description="PPIase FKBP-type" evidence="7">
    <location>
        <begin position="37"/>
        <end position="122"/>
    </location>
</feature>
<keyword evidence="3 5" id="KW-0697">Rotamase</keyword>
<protein>
    <recommendedName>
        <fullName evidence="6">Peptidyl-prolyl cis-trans isomerase</fullName>
        <ecNumber evidence="6">5.2.1.8</ecNumber>
    </recommendedName>
</protein>
<dbReference type="EC" id="5.2.1.8" evidence="6"/>
<dbReference type="InterPro" id="IPR046357">
    <property type="entry name" value="PPIase_dom_sf"/>
</dbReference>
<comment type="similarity">
    <text evidence="2 6">Belongs to the FKBP-type PPIase family.</text>
</comment>
<dbReference type="PANTHER" id="PTHR43811:SF19">
    <property type="entry name" value="39 KDA FK506-BINDING NUCLEAR PROTEIN"/>
    <property type="match status" value="1"/>
</dbReference>
<evidence type="ECO:0000256" key="2">
    <source>
        <dbReference type="ARBA" id="ARBA00006577"/>
    </source>
</evidence>
<accession>A0A7D4PVJ2</accession>
<evidence type="ECO:0000256" key="4">
    <source>
        <dbReference type="ARBA" id="ARBA00023235"/>
    </source>
</evidence>
<keyword evidence="4 5" id="KW-0413">Isomerase</keyword>
<evidence type="ECO:0000256" key="5">
    <source>
        <dbReference type="PROSITE-ProRule" id="PRU00277"/>
    </source>
</evidence>
<evidence type="ECO:0000313" key="9">
    <source>
        <dbReference type="Proteomes" id="UP000502498"/>
    </source>
</evidence>
<dbReference type="Proteomes" id="UP000502498">
    <property type="component" value="Chromosome"/>
</dbReference>
<evidence type="ECO:0000256" key="1">
    <source>
        <dbReference type="ARBA" id="ARBA00000971"/>
    </source>
</evidence>
<dbReference type="PANTHER" id="PTHR43811">
    <property type="entry name" value="FKBP-TYPE PEPTIDYL-PROLYL CIS-TRANS ISOMERASE FKPA"/>
    <property type="match status" value="1"/>
</dbReference>
<dbReference type="Pfam" id="PF00254">
    <property type="entry name" value="FKBP_C"/>
    <property type="match status" value="1"/>
</dbReference>